<protein>
    <submittedName>
        <fullName evidence="1">Uncharacterized protein</fullName>
    </submittedName>
</protein>
<evidence type="ECO:0000313" key="2">
    <source>
        <dbReference type="Proteomes" id="UP000283433"/>
    </source>
</evidence>
<name>A0A419S8M5_9SPHI</name>
<dbReference type="AlphaFoldDB" id="A0A419S8M5"/>
<proteinExistence type="predicted"/>
<gene>
    <name evidence="1" type="ORF">BCY91_15780</name>
</gene>
<accession>A0A419S8M5</accession>
<sequence length="173" mass="19168">MCKSFAQELVVNKKSHFYVGVDIKVATLFTSTSIKSLFGIKLGYNQKLSNGLFTGPQAEALFIRSPINKGARISLFAGPAAEFELKPMQERALQQKTTSVTVKSSWVFPLNPKSSDYAFLDCISVGASILNDDFLGFNQSSVGINLDWQRYDIGFYDSSNRMLNINTVSSTRL</sequence>
<evidence type="ECO:0000313" key="1">
    <source>
        <dbReference type="EMBL" id="RKD18260.1"/>
    </source>
</evidence>
<keyword evidence="2" id="KW-1185">Reference proteome</keyword>
<comment type="caution">
    <text evidence="1">The sequence shown here is derived from an EMBL/GenBank/DDBJ whole genome shotgun (WGS) entry which is preliminary data.</text>
</comment>
<dbReference type="Proteomes" id="UP000283433">
    <property type="component" value="Unassembled WGS sequence"/>
</dbReference>
<dbReference type="EMBL" id="MBTA01000005">
    <property type="protein sequence ID" value="RKD18260.1"/>
    <property type="molecule type" value="Genomic_DNA"/>
</dbReference>
<organism evidence="1 2">
    <name type="scientific">Pelobium manganitolerans</name>
    <dbReference type="NCBI Taxonomy" id="1842495"/>
    <lineage>
        <taxon>Bacteria</taxon>
        <taxon>Pseudomonadati</taxon>
        <taxon>Bacteroidota</taxon>
        <taxon>Sphingobacteriia</taxon>
        <taxon>Sphingobacteriales</taxon>
        <taxon>Sphingobacteriaceae</taxon>
        <taxon>Pelobium</taxon>
    </lineage>
</organism>
<reference evidence="1 2" key="1">
    <citation type="submission" date="2016-07" db="EMBL/GenBank/DDBJ databases">
        <title>Genome of Pelobium manganitolerans.</title>
        <authorList>
            <person name="Wu S."/>
            <person name="Wang G."/>
        </authorList>
    </citation>
    <scope>NUCLEOTIDE SEQUENCE [LARGE SCALE GENOMIC DNA]</scope>
    <source>
        <strain evidence="1 2">YS-25</strain>
    </source>
</reference>